<sequence>MQESGTPFDNKTSAAGGQAFFLRNVESNASSCSATWKEFSIPSSCLADSRECFLGRVWQLFTKVYIVP</sequence>
<proteinExistence type="predicted"/>
<accession>A0A139WMJ8</accession>
<dbReference type="AlphaFoldDB" id="A0A139WMJ8"/>
<keyword evidence="2" id="KW-1185">Reference proteome</keyword>
<name>A0A139WMJ8_TRICA</name>
<reference evidence="1 2" key="2">
    <citation type="journal article" date="2010" name="Nucleic Acids Res.">
        <title>BeetleBase in 2010: revisions to provide comprehensive genomic information for Tribolium castaneum.</title>
        <authorList>
            <person name="Kim H.S."/>
            <person name="Murphy T."/>
            <person name="Xia J."/>
            <person name="Caragea D."/>
            <person name="Park Y."/>
            <person name="Beeman R.W."/>
            <person name="Lorenzen M.D."/>
            <person name="Butcher S."/>
            <person name="Manak J.R."/>
            <person name="Brown S.J."/>
        </authorList>
    </citation>
    <scope>GENOME REANNOTATION</scope>
    <source>
        <strain evidence="1 2">Georgia GA2</strain>
    </source>
</reference>
<dbReference type="Proteomes" id="UP000007266">
    <property type="component" value="Linkage group 2"/>
</dbReference>
<gene>
    <name evidence="1" type="primary">AUGUSTUS-3.0.2_00889</name>
    <name evidence="1" type="ORF">TcasGA2_TC000889</name>
</gene>
<protein>
    <submittedName>
        <fullName evidence="1">Abdominal-B</fullName>
    </submittedName>
</protein>
<dbReference type="EMBL" id="KQ971312">
    <property type="protein sequence ID" value="KYB29152.1"/>
    <property type="molecule type" value="Genomic_DNA"/>
</dbReference>
<organism evidence="1 2">
    <name type="scientific">Tribolium castaneum</name>
    <name type="common">Red flour beetle</name>
    <dbReference type="NCBI Taxonomy" id="7070"/>
    <lineage>
        <taxon>Eukaryota</taxon>
        <taxon>Metazoa</taxon>
        <taxon>Ecdysozoa</taxon>
        <taxon>Arthropoda</taxon>
        <taxon>Hexapoda</taxon>
        <taxon>Insecta</taxon>
        <taxon>Pterygota</taxon>
        <taxon>Neoptera</taxon>
        <taxon>Endopterygota</taxon>
        <taxon>Coleoptera</taxon>
        <taxon>Polyphaga</taxon>
        <taxon>Cucujiformia</taxon>
        <taxon>Tenebrionidae</taxon>
        <taxon>Tenebrionidae incertae sedis</taxon>
        <taxon>Tribolium</taxon>
    </lineage>
</organism>
<evidence type="ECO:0000313" key="1">
    <source>
        <dbReference type="EMBL" id="KYB29152.1"/>
    </source>
</evidence>
<reference evidence="1 2" key="1">
    <citation type="journal article" date="2008" name="Nature">
        <title>The genome of the model beetle and pest Tribolium castaneum.</title>
        <authorList>
            <consortium name="Tribolium Genome Sequencing Consortium"/>
            <person name="Richards S."/>
            <person name="Gibbs R.A."/>
            <person name="Weinstock G.M."/>
            <person name="Brown S.J."/>
            <person name="Denell R."/>
            <person name="Beeman R.W."/>
            <person name="Gibbs R."/>
            <person name="Beeman R.W."/>
            <person name="Brown S.J."/>
            <person name="Bucher G."/>
            <person name="Friedrich M."/>
            <person name="Grimmelikhuijzen C.J."/>
            <person name="Klingler M."/>
            <person name="Lorenzen M."/>
            <person name="Richards S."/>
            <person name="Roth S."/>
            <person name="Schroder R."/>
            <person name="Tautz D."/>
            <person name="Zdobnov E.M."/>
            <person name="Muzny D."/>
            <person name="Gibbs R.A."/>
            <person name="Weinstock G.M."/>
            <person name="Attaway T."/>
            <person name="Bell S."/>
            <person name="Buhay C.J."/>
            <person name="Chandrabose M.N."/>
            <person name="Chavez D."/>
            <person name="Clerk-Blankenburg K.P."/>
            <person name="Cree A."/>
            <person name="Dao M."/>
            <person name="Davis C."/>
            <person name="Chacko J."/>
            <person name="Dinh H."/>
            <person name="Dugan-Rocha S."/>
            <person name="Fowler G."/>
            <person name="Garner T.T."/>
            <person name="Garnes J."/>
            <person name="Gnirke A."/>
            <person name="Hawes A."/>
            <person name="Hernandez J."/>
            <person name="Hines S."/>
            <person name="Holder M."/>
            <person name="Hume J."/>
            <person name="Jhangiani S.N."/>
            <person name="Joshi V."/>
            <person name="Khan Z.M."/>
            <person name="Jackson L."/>
            <person name="Kovar C."/>
            <person name="Kowis A."/>
            <person name="Lee S."/>
            <person name="Lewis L.R."/>
            <person name="Margolis J."/>
            <person name="Morgan M."/>
            <person name="Nazareth L.V."/>
            <person name="Nguyen N."/>
            <person name="Okwuonu G."/>
            <person name="Parker D."/>
            <person name="Richards S."/>
            <person name="Ruiz S.J."/>
            <person name="Santibanez J."/>
            <person name="Savard J."/>
            <person name="Scherer S.E."/>
            <person name="Schneider B."/>
            <person name="Sodergren E."/>
            <person name="Tautz D."/>
            <person name="Vattahil S."/>
            <person name="Villasana D."/>
            <person name="White C.S."/>
            <person name="Wright R."/>
            <person name="Park Y."/>
            <person name="Beeman R.W."/>
            <person name="Lord J."/>
            <person name="Oppert B."/>
            <person name="Lorenzen M."/>
            <person name="Brown S."/>
            <person name="Wang L."/>
            <person name="Savard J."/>
            <person name="Tautz D."/>
            <person name="Richards S."/>
            <person name="Weinstock G."/>
            <person name="Gibbs R.A."/>
            <person name="Liu Y."/>
            <person name="Worley K."/>
            <person name="Weinstock G."/>
            <person name="Elsik C.G."/>
            <person name="Reese J.T."/>
            <person name="Elhaik E."/>
            <person name="Landan G."/>
            <person name="Graur D."/>
            <person name="Arensburger P."/>
            <person name="Atkinson P."/>
            <person name="Beeman R.W."/>
            <person name="Beidler J."/>
            <person name="Brown S.J."/>
            <person name="Demuth J.P."/>
            <person name="Drury D.W."/>
            <person name="Du Y.Z."/>
            <person name="Fujiwara H."/>
            <person name="Lorenzen M."/>
            <person name="Maselli V."/>
            <person name="Osanai M."/>
            <person name="Park Y."/>
            <person name="Robertson H.M."/>
            <person name="Tu Z."/>
            <person name="Wang J.J."/>
            <person name="Wang S."/>
            <person name="Richards S."/>
            <person name="Song H."/>
            <person name="Zhang L."/>
            <person name="Sodergren E."/>
            <person name="Werner D."/>
            <person name="Stanke M."/>
            <person name="Morgenstern B."/>
            <person name="Solovyev V."/>
            <person name="Kosarev P."/>
            <person name="Brown G."/>
            <person name="Chen H.C."/>
            <person name="Ermolaeva O."/>
            <person name="Hlavina W."/>
            <person name="Kapustin Y."/>
            <person name="Kiryutin B."/>
            <person name="Kitts P."/>
            <person name="Maglott D."/>
            <person name="Pruitt K."/>
            <person name="Sapojnikov V."/>
            <person name="Souvorov A."/>
            <person name="Mackey A.J."/>
            <person name="Waterhouse R.M."/>
            <person name="Wyder S."/>
            <person name="Zdobnov E.M."/>
            <person name="Zdobnov E.M."/>
            <person name="Wyder S."/>
            <person name="Kriventseva E.V."/>
            <person name="Kadowaki T."/>
            <person name="Bork P."/>
            <person name="Aranda M."/>
            <person name="Bao R."/>
            <person name="Beermann A."/>
            <person name="Berns N."/>
            <person name="Bolognesi R."/>
            <person name="Bonneton F."/>
            <person name="Bopp D."/>
            <person name="Brown S.J."/>
            <person name="Bucher G."/>
            <person name="Butts T."/>
            <person name="Chaumot A."/>
            <person name="Denell R.E."/>
            <person name="Ferrier D.E."/>
            <person name="Friedrich M."/>
            <person name="Gordon C.M."/>
            <person name="Jindra M."/>
            <person name="Klingler M."/>
            <person name="Lan Q."/>
            <person name="Lattorff H.M."/>
            <person name="Laudet V."/>
            <person name="von Levetsow C."/>
            <person name="Liu Z."/>
            <person name="Lutz R."/>
            <person name="Lynch J.A."/>
            <person name="da Fonseca R.N."/>
            <person name="Posnien N."/>
            <person name="Reuter R."/>
            <person name="Roth S."/>
            <person name="Savard J."/>
            <person name="Schinko J.B."/>
            <person name="Schmitt C."/>
            <person name="Schoppmeier M."/>
            <person name="Schroder R."/>
            <person name="Shippy T.D."/>
            <person name="Simonnet F."/>
            <person name="Marques-Souza H."/>
            <person name="Tautz D."/>
            <person name="Tomoyasu Y."/>
            <person name="Trauner J."/>
            <person name="Van der Zee M."/>
            <person name="Vervoort M."/>
            <person name="Wittkopp N."/>
            <person name="Wimmer E.A."/>
            <person name="Yang X."/>
            <person name="Jones A.K."/>
            <person name="Sattelle D.B."/>
            <person name="Ebert P.R."/>
            <person name="Nelson D."/>
            <person name="Scott J.G."/>
            <person name="Beeman R.W."/>
            <person name="Muthukrishnan S."/>
            <person name="Kramer K.J."/>
            <person name="Arakane Y."/>
            <person name="Beeman R.W."/>
            <person name="Zhu Q."/>
            <person name="Hogenkamp D."/>
            <person name="Dixit R."/>
            <person name="Oppert B."/>
            <person name="Jiang H."/>
            <person name="Zou Z."/>
            <person name="Marshall J."/>
            <person name="Elpidina E."/>
            <person name="Vinokurov K."/>
            <person name="Oppert C."/>
            <person name="Zou Z."/>
            <person name="Evans J."/>
            <person name="Lu Z."/>
            <person name="Zhao P."/>
            <person name="Sumathipala N."/>
            <person name="Altincicek B."/>
            <person name="Vilcinskas A."/>
            <person name="Williams M."/>
            <person name="Hultmark D."/>
            <person name="Hetru C."/>
            <person name="Jiang H."/>
            <person name="Grimmelikhuijzen C.J."/>
            <person name="Hauser F."/>
            <person name="Cazzamali G."/>
            <person name="Williamson M."/>
            <person name="Park Y."/>
            <person name="Li B."/>
            <person name="Tanaka Y."/>
            <person name="Predel R."/>
            <person name="Neupert S."/>
            <person name="Schachtner J."/>
            <person name="Verleyen P."/>
            <person name="Raible F."/>
            <person name="Bork P."/>
            <person name="Friedrich M."/>
            <person name="Walden K.K."/>
            <person name="Robertson H.M."/>
            <person name="Angeli S."/>
            <person name="Foret S."/>
            <person name="Bucher G."/>
            <person name="Schuetz S."/>
            <person name="Maleszka R."/>
            <person name="Wimmer E.A."/>
            <person name="Beeman R.W."/>
            <person name="Lorenzen M."/>
            <person name="Tomoyasu Y."/>
            <person name="Miller S.C."/>
            <person name="Grossmann D."/>
            <person name="Bucher G."/>
        </authorList>
    </citation>
    <scope>NUCLEOTIDE SEQUENCE [LARGE SCALE GENOMIC DNA]</scope>
    <source>
        <strain evidence="1 2">Georgia GA2</strain>
    </source>
</reference>
<evidence type="ECO:0000313" key="2">
    <source>
        <dbReference type="Proteomes" id="UP000007266"/>
    </source>
</evidence>